<keyword evidence="10" id="KW-0732">Signal</keyword>
<evidence type="ECO:0000256" key="6">
    <source>
        <dbReference type="ARBA" id="ARBA00022801"/>
    </source>
</evidence>
<dbReference type="InterPro" id="IPR008928">
    <property type="entry name" value="6-hairpin_glycosidase_sf"/>
</dbReference>
<dbReference type="Proteomes" id="UP000824055">
    <property type="component" value="Unassembled WGS sequence"/>
</dbReference>
<comment type="cofactor">
    <cofactor evidence="2">
        <name>Ca(2+)</name>
        <dbReference type="ChEBI" id="CHEBI:29108"/>
    </cofactor>
</comment>
<dbReference type="SUPFAM" id="SSF74650">
    <property type="entry name" value="Galactose mutarotase-like"/>
    <property type="match status" value="1"/>
</dbReference>
<dbReference type="SUPFAM" id="SSF49303">
    <property type="entry name" value="beta-Galactosidase/glucuronidase domain"/>
    <property type="match status" value="2"/>
</dbReference>
<evidence type="ECO:0000256" key="10">
    <source>
        <dbReference type="SAM" id="SignalP"/>
    </source>
</evidence>
<dbReference type="InterPro" id="IPR006103">
    <property type="entry name" value="Glyco_hydro_2_cat"/>
</dbReference>
<comment type="caution">
    <text evidence="12">The sequence shown here is derived from an EMBL/GenBank/DDBJ whole genome shotgun (WGS) entry which is preliminary data.</text>
</comment>
<feature type="domain" description="Beta galactosidase small chain/" evidence="11">
    <location>
        <begin position="1129"/>
        <end position="1405"/>
    </location>
</feature>
<reference evidence="12" key="1">
    <citation type="journal article" date="2021" name="PeerJ">
        <title>Extensive microbial diversity within the chicken gut microbiome revealed by metagenomics and culture.</title>
        <authorList>
            <person name="Gilroy R."/>
            <person name="Ravi A."/>
            <person name="Getino M."/>
            <person name="Pursley I."/>
            <person name="Horton D.L."/>
            <person name="Alikhan N.F."/>
            <person name="Baker D."/>
            <person name="Gharbi K."/>
            <person name="Hall N."/>
            <person name="Watson M."/>
            <person name="Adriaenssens E.M."/>
            <person name="Foster-Nyarko E."/>
            <person name="Jarju S."/>
            <person name="Secka A."/>
            <person name="Antonio M."/>
            <person name="Oren A."/>
            <person name="Chaudhuri R.R."/>
            <person name="La Ragione R."/>
            <person name="Hildebrand F."/>
            <person name="Pallen M.J."/>
        </authorList>
    </citation>
    <scope>NUCLEOTIDE SEQUENCE</scope>
    <source>
        <strain evidence="12">ChiHecec3B27-8219</strain>
    </source>
</reference>
<dbReference type="InterPro" id="IPR010905">
    <property type="entry name" value="Glyco_hydro_88"/>
</dbReference>
<dbReference type="InterPro" id="IPR006102">
    <property type="entry name" value="Ig-like_GH2"/>
</dbReference>
<dbReference type="InterPro" id="IPR006101">
    <property type="entry name" value="Glyco_hydro_2"/>
</dbReference>
<evidence type="ECO:0000259" key="11">
    <source>
        <dbReference type="SMART" id="SM01038"/>
    </source>
</evidence>
<dbReference type="SMART" id="SM01038">
    <property type="entry name" value="Bgal_small_N"/>
    <property type="match status" value="1"/>
</dbReference>
<dbReference type="SUPFAM" id="SSF49785">
    <property type="entry name" value="Galactose-binding domain-like"/>
    <property type="match status" value="1"/>
</dbReference>
<accession>A0A9D2G0M3</accession>
<evidence type="ECO:0000256" key="2">
    <source>
        <dbReference type="ARBA" id="ARBA00001913"/>
    </source>
</evidence>
<organism evidence="12 13">
    <name type="scientific">Candidatus Prevotella avicola</name>
    <dbReference type="NCBI Taxonomy" id="2838738"/>
    <lineage>
        <taxon>Bacteria</taxon>
        <taxon>Pseudomonadati</taxon>
        <taxon>Bacteroidota</taxon>
        <taxon>Bacteroidia</taxon>
        <taxon>Bacteroidales</taxon>
        <taxon>Prevotellaceae</taxon>
        <taxon>Prevotella</taxon>
    </lineage>
</organism>
<dbReference type="SUPFAM" id="SSF51445">
    <property type="entry name" value="(Trans)glycosidases"/>
    <property type="match status" value="1"/>
</dbReference>
<reference evidence="12" key="2">
    <citation type="submission" date="2021-04" db="EMBL/GenBank/DDBJ databases">
        <authorList>
            <person name="Gilroy R."/>
        </authorList>
    </citation>
    <scope>NUCLEOTIDE SEQUENCE</scope>
    <source>
        <strain evidence="12">ChiHecec3B27-8219</strain>
    </source>
</reference>
<evidence type="ECO:0000256" key="7">
    <source>
        <dbReference type="ARBA" id="ARBA00022837"/>
    </source>
</evidence>
<evidence type="ECO:0000256" key="1">
    <source>
        <dbReference type="ARBA" id="ARBA00001412"/>
    </source>
</evidence>
<dbReference type="Pfam" id="PF02836">
    <property type="entry name" value="Glyco_hydro_2_C"/>
    <property type="match status" value="1"/>
</dbReference>
<dbReference type="EC" id="3.2.1.23" evidence="5"/>
<dbReference type="PANTHER" id="PTHR46323">
    <property type="entry name" value="BETA-GALACTOSIDASE"/>
    <property type="match status" value="1"/>
</dbReference>
<dbReference type="InterPro" id="IPR004199">
    <property type="entry name" value="B-gal_small/dom_5"/>
</dbReference>
<sequence>MKRLLQALLLLLAPVLAWAAETTREEVAGIIQRVNSHWQENHSPQERAFWDNAVYHTGNIEVYKVLGDPKALDYSIRWARHNQWQGATEADKSKWKYKDYGEGADHVLFADWQTCFQTYIDLYNLAKKEGKTIGLEPSAKMLARAKDVMYYQMSTPANDYWWWADALYMAMPVMGKLYYLTTDEMFLDKANDYLRYTDSLLMDKETGLYYRDAKYVYPQHKTASGQKDFWARGNGWVMASLAKTLQEMNTYNRPHGFMMRKLQRMAATMAKAQQPEGYWTRSILDPAQAPGPETSGTALITYAILWGINSGNLDRATYQPVVEKAWNYLANTALQADGKVGYVQPIGERAVQGQVVDQNSEANFGVGAFLLAACEYYRYQSYAERTEWHDMQVNAINRFPLHTSFFPYAPNEAEAMAANDKTRSANYLSLEGDWKFHWAENAERRCYDFYKADLDDSGWDTMPVPGIWEMHGYGYPKYVNVGFGWRERFPVAAPFVPMSENHVGSYRRVITIPENWTGKQVIAHFGSVTSNIYLYVNGKFVGYAEDAKVAAEFDITPYLREGDNLIAFQVFRWSDGSYFEDQDFWRLSGVARECYLYALDKDYQLKDIRVTQGLTDDLKDGVLDIQAQVSPKAKLQFQLLDAAGKEVATIDGPRGENGVVKAHLILPNVKKWTAETPNLYTLKATLLSADNQQAPKAMTSLKVGFRKVEIKNSQVLVNGQPILIKGTNRHEMDPDEGYNVSVERMIQDIKLMKRLNINAVRTCHYPDDPRWYELCDQYGLYVCAEANVESHGYLYWRDSPAKGEPFAKQILERNQHNVSTYFNHPSIIFWSLGNETPDGPNFTAAYKWIKSQDTSRPVQYEPAGAKGENTDIFCPMYFPVEACEAYAKDPNNTRPLIQCEYNHTMGNSGGNLKEYWDLVRKYPKFQGGFNWDFVDQALHRHPVKPMSIDGSSMSYEELAKIQYTYAGDYIPYEVQDKNFNSNGIIGPDRQLNPHAYEQGYQYQNIWVEKVADNKIKVKNENFFRDLGYVTMHWTLLADGKPVEQGEIANLDIAPQQTKEFTLPYDLAKYPGERLLNVDFSLKEAEPLMEKGQTVAYQQLDLGTVEVDPNFAVAQQGKKLKLKKTDERYTMSNDLASVTINRVTGKMERYIYQGKNILGDDGTLSPNFWRPVTDNDMGNNFQFKLRPWRNPVMNIKQVTTQKTKAGEMQVTTDFDMPEVKATLSLIYTLNRAGELKVDMQMNANDTAKVCDMLRYGVNLQLPYEMDQVEYYGRGPIENYPDRKYCMRKGIYKQTVDEQFYPYIRPQATGTKSDVTWWRLTDGNGFGILVKDMGNAYVTALHYDQYELDEGDAKGQRHSPEMRKSQYTNLMLDGEHAGVSGTNSWGAWPMEPYRVHYGDKSFSFKICPIK</sequence>
<evidence type="ECO:0000256" key="5">
    <source>
        <dbReference type="ARBA" id="ARBA00012756"/>
    </source>
</evidence>
<proteinExistence type="inferred from homology"/>
<dbReference type="InterPro" id="IPR014718">
    <property type="entry name" value="GH-type_carb-bd"/>
</dbReference>
<dbReference type="InterPro" id="IPR012341">
    <property type="entry name" value="6hp_glycosidase-like_sf"/>
</dbReference>
<keyword evidence="6 12" id="KW-0378">Hydrolase</keyword>
<dbReference type="Gene3D" id="2.70.98.10">
    <property type="match status" value="1"/>
</dbReference>
<evidence type="ECO:0000256" key="3">
    <source>
        <dbReference type="ARBA" id="ARBA00007401"/>
    </source>
</evidence>
<dbReference type="GO" id="GO:0009341">
    <property type="term" value="C:beta-galactosidase complex"/>
    <property type="evidence" value="ECO:0007669"/>
    <property type="project" value="InterPro"/>
</dbReference>
<dbReference type="InterPro" id="IPR008979">
    <property type="entry name" value="Galactose-bd-like_sf"/>
</dbReference>
<comment type="subunit">
    <text evidence="4">Monomer.</text>
</comment>
<dbReference type="InterPro" id="IPR011013">
    <property type="entry name" value="Gal_mutarotase_sf_dom"/>
</dbReference>
<protein>
    <recommendedName>
        <fullName evidence="5">beta-galactosidase</fullName>
        <ecNumber evidence="5">3.2.1.23</ecNumber>
    </recommendedName>
    <alternativeName>
        <fullName evidence="9">Lactase</fullName>
    </alternativeName>
</protein>
<evidence type="ECO:0000256" key="4">
    <source>
        <dbReference type="ARBA" id="ARBA00011245"/>
    </source>
</evidence>
<dbReference type="Pfam" id="PF02837">
    <property type="entry name" value="Glyco_hydro_2_N"/>
    <property type="match status" value="1"/>
</dbReference>
<dbReference type="EMBL" id="DXBE01000067">
    <property type="protein sequence ID" value="HIZ70032.1"/>
    <property type="molecule type" value="Genomic_DNA"/>
</dbReference>
<feature type="chain" id="PRO_5039412592" description="beta-galactosidase" evidence="10">
    <location>
        <begin position="20"/>
        <end position="1408"/>
    </location>
</feature>
<gene>
    <name evidence="12" type="ORF">H9966_09190</name>
</gene>
<keyword evidence="8" id="KW-0326">Glycosidase</keyword>
<dbReference type="PRINTS" id="PR00132">
    <property type="entry name" value="GLHYDRLASE2"/>
</dbReference>
<name>A0A9D2G0M3_9BACT</name>
<evidence type="ECO:0000256" key="9">
    <source>
        <dbReference type="ARBA" id="ARBA00032230"/>
    </source>
</evidence>
<comment type="catalytic activity">
    <reaction evidence="1">
        <text>Hydrolysis of terminal non-reducing beta-D-galactose residues in beta-D-galactosides.</text>
        <dbReference type="EC" id="3.2.1.23"/>
    </reaction>
</comment>
<dbReference type="InterPro" id="IPR017853">
    <property type="entry name" value="GH"/>
</dbReference>
<dbReference type="InterPro" id="IPR036156">
    <property type="entry name" value="Beta-gal/glucu_dom_sf"/>
</dbReference>
<dbReference type="PANTHER" id="PTHR46323:SF2">
    <property type="entry name" value="BETA-GALACTOSIDASE"/>
    <property type="match status" value="1"/>
</dbReference>
<keyword evidence="7" id="KW-0106">Calcium</keyword>
<dbReference type="Pfam" id="PF07470">
    <property type="entry name" value="Glyco_hydro_88"/>
    <property type="match status" value="1"/>
</dbReference>
<dbReference type="InterPro" id="IPR013783">
    <property type="entry name" value="Ig-like_fold"/>
</dbReference>
<dbReference type="Gene3D" id="2.60.120.260">
    <property type="entry name" value="Galactose-binding domain-like"/>
    <property type="match status" value="1"/>
</dbReference>
<evidence type="ECO:0000313" key="12">
    <source>
        <dbReference type="EMBL" id="HIZ70032.1"/>
    </source>
</evidence>
<dbReference type="Pfam" id="PF16353">
    <property type="entry name" value="LacZ_4"/>
    <property type="match status" value="1"/>
</dbReference>
<dbReference type="Gene3D" id="1.50.10.10">
    <property type="match status" value="1"/>
</dbReference>
<dbReference type="InterPro" id="IPR006104">
    <property type="entry name" value="Glyco_hydro_2_N"/>
</dbReference>
<dbReference type="Pfam" id="PF00703">
    <property type="entry name" value="Glyco_hydro_2"/>
    <property type="match status" value="1"/>
</dbReference>
<dbReference type="InterPro" id="IPR032312">
    <property type="entry name" value="LacZ_4"/>
</dbReference>
<dbReference type="Gene3D" id="3.20.20.80">
    <property type="entry name" value="Glycosidases"/>
    <property type="match status" value="1"/>
</dbReference>
<dbReference type="InterPro" id="IPR050347">
    <property type="entry name" value="Bact_Beta-galactosidase"/>
</dbReference>
<dbReference type="Pfam" id="PF02929">
    <property type="entry name" value="Bgal_small_N"/>
    <property type="match status" value="1"/>
</dbReference>
<evidence type="ECO:0000256" key="8">
    <source>
        <dbReference type="ARBA" id="ARBA00023295"/>
    </source>
</evidence>
<feature type="signal peptide" evidence="10">
    <location>
        <begin position="1"/>
        <end position="19"/>
    </location>
</feature>
<dbReference type="Gene3D" id="2.60.40.10">
    <property type="entry name" value="Immunoglobulins"/>
    <property type="match status" value="2"/>
</dbReference>
<dbReference type="GO" id="GO:0030246">
    <property type="term" value="F:carbohydrate binding"/>
    <property type="evidence" value="ECO:0007669"/>
    <property type="project" value="InterPro"/>
</dbReference>
<dbReference type="GO" id="GO:0005990">
    <property type="term" value="P:lactose catabolic process"/>
    <property type="evidence" value="ECO:0007669"/>
    <property type="project" value="TreeGrafter"/>
</dbReference>
<dbReference type="GO" id="GO:0016757">
    <property type="term" value="F:glycosyltransferase activity"/>
    <property type="evidence" value="ECO:0007669"/>
    <property type="project" value="UniProtKB-ARBA"/>
</dbReference>
<dbReference type="SUPFAM" id="SSF48208">
    <property type="entry name" value="Six-hairpin glycosidases"/>
    <property type="match status" value="1"/>
</dbReference>
<comment type="similarity">
    <text evidence="3">Belongs to the glycosyl hydrolase 2 family.</text>
</comment>
<dbReference type="GO" id="GO:0004565">
    <property type="term" value="F:beta-galactosidase activity"/>
    <property type="evidence" value="ECO:0007669"/>
    <property type="project" value="UniProtKB-EC"/>
</dbReference>
<evidence type="ECO:0000313" key="13">
    <source>
        <dbReference type="Proteomes" id="UP000824055"/>
    </source>
</evidence>